<evidence type="ECO:0000256" key="1">
    <source>
        <dbReference type="SAM" id="MobiDB-lite"/>
    </source>
</evidence>
<organism evidence="2 3">
    <name type="scientific">Zizania palustris</name>
    <name type="common">Northern wild rice</name>
    <dbReference type="NCBI Taxonomy" id="103762"/>
    <lineage>
        <taxon>Eukaryota</taxon>
        <taxon>Viridiplantae</taxon>
        <taxon>Streptophyta</taxon>
        <taxon>Embryophyta</taxon>
        <taxon>Tracheophyta</taxon>
        <taxon>Spermatophyta</taxon>
        <taxon>Magnoliopsida</taxon>
        <taxon>Liliopsida</taxon>
        <taxon>Poales</taxon>
        <taxon>Poaceae</taxon>
        <taxon>BOP clade</taxon>
        <taxon>Oryzoideae</taxon>
        <taxon>Oryzeae</taxon>
        <taxon>Zizaniinae</taxon>
        <taxon>Zizania</taxon>
    </lineage>
</organism>
<reference evidence="2" key="1">
    <citation type="journal article" date="2021" name="bioRxiv">
        <title>Whole Genome Assembly and Annotation of Northern Wild Rice, Zizania palustris L., Supports a Whole Genome Duplication in the Zizania Genus.</title>
        <authorList>
            <person name="Haas M."/>
            <person name="Kono T."/>
            <person name="Macchietto M."/>
            <person name="Millas R."/>
            <person name="McGilp L."/>
            <person name="Shao M."/>
            <person name="Duquette J."/>
            <person name="Hirsch C.N."/>
            <person name="Kimball J."/>
        </authorList>
    </citation>
    <scope>NUCLEOTIDE SEQUENCE</scope>
    <source>
        <tissue evidence="2">Fresh leaf tissue</tissue>
    </source>
</reference>
<sequence>MEEVRAAAVCAVDSLASSREMNKKLAKTLKYAISQMQDICKKLQETVSFCYTDEDHADGYRSEDSAVWADVSLDEELDTMSKAQTLGEHCVMQWCIRMYLVVWFAAPLHPYEGPSRGGPGGGHSDEEKPRGAAAEGTGPRGGRRRRRAEGMVARGMRREEAERAGA</sequence>
<feature type="compositionally biased region" description="Basic and acidic residues" evidence="1">
    <location>
        <begin position="156"/>
        <end position="166"/>
    </location>
</feature>
<gene>
    <name evidence="2" type="ORF">GUJ93_ZPchr0009g447</name>
</gene>
<evidence type="ECO:0000313" key="2">
    <source>
        <dbReference type="EMBL" id="KAG8050700.1"/>
    </source>
</evidence>
<comment type="caution">
    <text evidence="2">The sequence shown here is derived from an EMBL/GenBank/DDBJ whole genome shotgun (WGS) entry which is preliminary data.</text>
</comment>
<evidence type="ECO:0000313" key="3">
    <source>
        <dbReference type="Proteomes" id="UP000729402"/>
    </source>
</evidence>
<reference evidence="2" key="2">
    <citation type="submission" date="2021-02" db="EMBL/GenBank/DDBJ databases">
        <authorList>
            <person name="Kimball J.A."/>
            <person name="Haas M.W."/>
            <person name="Macchietto M."/>
            <person name="Kono T."/>
            <person name="Duquette J."/>
            <person name="Shao M."/>
        </authorList>
    </citation>
    <scope>NUCLEOTIDE SEQUENCE</scope>
    <source>
        <tissue evidence="2">Fresh leaf tissue</tissue>
    </source>
</reference>
<protein>
    <submittedName>
        <fullName evidence="2">Uncharacterized protein</fullName>
    </submittedName>
</protein>
<dbReference type="AlphaFoldDB" id="A0A8J5V495"/>
<name>A0A8J5V495_ZIZPA</name>
<proteinExistence type="predicted"/>
<accession>A0A8J5V495</accession>
<keyword evidence="3" id="KW-1185">Reference proteome</keyword>
<dbReference type="Proteomes" id="UP000729402">
    <property type="component" value="Unassembled WGS sequence"/>
</dbReference>
<feature type="region of interest" description="Disordered" evidence="1">
    <location>
        <begin position="115"/>
        <end position="166"/>
    </location>
</feature>
<dbReference type="EMBL" id="JAAALK010000289">
    <property type="protein sequence ID" value="KAG8050700.1"/>
    <property type="molecule type" value="Genomic_DNA"/>
</dbReference>